<reference evidence="1 2" key="1">
    <citation type="journal article" date="2015" name="Genome Biol.">
        <title>Comparative genomics of Steinernema reveals deeply conserved gene regulatory networks.</title>
        <authorList>
            <person name="Dillman A.R."/>
            <person name="Macchietto M."/>
            <person name="Porter C.F."/>
            <person name="Rogers A."/>
            <person name="Williams B."/>
            <person name="Antoshechkin I."/>
            <person name="Lee M.M."/>
            <person name="Goodwin Z."/>
            <person name="Lu X."/>
            <person name="Lewis E.E."/>
            <person name="Goodrich-Blair H."/>
            <person name="Stock S.P."/>
            <person name="Adams B.J."/>
            <person name="Sternberg P.W."/>
            <person name="Mortazavi A."/>
        </authorList>
    </citation>
    <scope>NUCLEOTIDE SEQUENCE [LARGE SCALE GENOMIC DNA]</scope>
    <source>
        <strain evidence="1 2">ALL</strain>
    </source>
</reference>
<evidence type="ECO:0000313" key="2">
    <source>
        <dbReference type="Proteomes" id="UP000298663"/>
    </source>
</evidence>
<accession>A0A4U5NWI8</accession>
<keyword evidence="2" id="KW-1185">Reference proteome</keyword>
<evidence type="ECO:0000313" key="1">
    <source>
        <dbReference type="EMBL" id="TKR87594.1"/>
    </source>
</evidence>
<dbReference type="AlphaFoldDB" id="A0A4U5NWI8"/>
<gene>
    <name evidence="1" type="ORF">L596_011967</name>
</gene>
<proteinExistence type="predicted"/>
<dbReference type="EMBL" id="AZBU02000003">
    <property type="protein sequence ID" value="TKR87594.1"/>
    <property type="molecule type" value="Genomic_DNA"/>
</dbReference>
<reference evidence="1 2" key="2">
    <citation type="journal article" date="2019" name="G3 (Bethesda)">
        <title>Hybrid Assembly of the Genome of the Entomopathogenic Nematode Steinernema carpocapsae Identifies the X-Chromosome.</title>
        <authorList>
            <person name="Serra L."/>
            <person name="Macchietto M."/>
            <person name="Macias-Munoz A."/>
            <person name="McGill C.J."/>
            <person name="Rodriguez I.M."/>
            <person name="Rodriguez B."/>
            <person name="Murad R."/>
            <person name="Mortazavi A."/>
        </authorList>
    </citation>
    <scope>NUCLEOTIDE SEQUENCE [LARGE SCALE GENOMIC DNA]</scope>
    <source>
        <strain evidence="1 2">ALL</strain>
    </source>
</reference>
<comment type="caution">
    <text evidence="1">The sequence shown here is derived from an EMBL/GenBank/DDBJ whole genome shotgun (WGS) entry which is preliminary data.</text>
</comment>
<name>A0A4U5NWI8_STECR</name>
<dbReference type="Proteomes" id="UP000298663">
    <property type="component" value="Unassembled WGS sequence"/>
</dbReference>
<organism evidence="1 2">
    <name type="scientific">Steinernema carpocapsae</name>
    <name type="common">Entomopathogenic nematode</name>
    <dbReference type="NCBI Taxonomy" id="34508"/>
    <lineage>
        <taxon>Eukaryota</taxon>
        <taxon>Metazoa</taxon>
        <taxon>Ecdysozoa</taxon>
        <taxon>Nematoda</taxon>
        <taxon>Chromadorea</taxon>
        <taxon>Rhabditida</taxon>
        <taxon>Tylenchina</taxon>
        <taxon>Panagrolaimomorpha</taxon>
        <taxon>Strongyloidoidea</taxon>
        <taxon>Steinernematidae</taxon>
        <taxon>Steinernema</taxon>
    </lineage>
</organism>
<protein>
    <submittedName>
        <fullName evidence="1">Uncharacterized protein</fullName>
    </submittedName>
</protein>
<sequence length="181" mass="20740">MRGLSRCLLLRLPGRKKSDLFAHFGAPLWTTTHKTVLYVPIRTTKRHIKMGLDSVSHKSKKRVLARYDVCLVGVGDVLVIIIFLRQRIPINERVTRHFTPLRSFTNRFSDPRTHRHLLTCSICCRASINHSSVTRARRPRAPLTQTDNSCDFVWHPDSAAKSRGRKHKASLKGIDFVFTST</sequence>